<gene>
    <name evidence="1" type="ORF">GE115_02980</name>
</gene>
<dbReference type="EMBL" id="WJIF01000001">
    <property type="protein sequence ID" value="MRG58840.1"/>
    <property type="molecule type" value="Genomic_DNA"/>
</dbReference>
<evidence type="ECO:0000313" key="2">
    <source>
        <dbReference type="Proteomes" id="UP000431080"/>
    </source>
</evidence>
<proteinExistence type="predicted"/>
<dbReference type="AlphaFoldDB" id="A0A6I2F7T8"/>
<comment type="caution">
    <text evidence="1">The sequence shown here is derived from an EMBL/GenBank/DDBJ whole genome shotgun (WGS) entry which is preliminary data.</text>
</comment>
<dbReference type="RefSeq" id="WP_153683251.1">
    <property type="nucleotide sequence ID" value="NZ_WJIF01000001.1"/>
</dbReference>
<reference evidence="1 2" key="1">
    <citation type="submission" date="2019-10" db="EMBL/GenBank/DDBJ databases">
        <authorList>
            <person name="Nie G."/>
            <person name="Ming H."/>
            <person name="Yi B."/>
        </authorList>
    </citation>
    <scope>NUCLEOTIDE SEQUENCE [LARGE SCALE GENOMIC DNA]</scope>
    <source>
        <strain evidence="1 2">CFH 90414</strain>
    </source>
</reference>
<accession>A0A6I2F7T8</accession>
<keyword evidence="2" id="KW-1185">Reference proteome</keyword>
<dbReference type="Proteomes" id="UP000431080">
    <property type="component" value="Unassembled WGS sequence"/>
</dbReference>
<organism evidence="1 2">
    <name type="scientific">Agromyces agglutinans</name>
    <dbReference type="NCBI Taxonomy" id="2662258"/>
    <lineage>
        <taxon>Bacteria</taxon>
        <taxon>Bacillati</taxon>
        <taxon>Actinomycetota</taxon>
        <taxon>Actinomycetes</taxon>
        <taxon>Micrococcales</taxon>
        <taxon>Microbacteriaceae</taxon>
        <taxon>Agromyces</taxon>
    </lineage>
</organism>
<evidence type="ECO:0000313" key="1">
    <source>
        <dbReference type="EMBL" id="MRG58840.1"/>
    </source>
</evidence>
<name>A0A6I2F7T8_9MICO</name>
<sequence>MFRRWRRRARLAAEAAAHAAPKPRESAADLRGEHIFELLNAKLAEFIGANGQWALVRRTPEDTDRIFDAVVTHQIAADLTRVILDERETVAVVVPEGEESMALAWTPAPLVVWTEPARTDAEGSADGEVPSIARAELEAAA</sequence>
<protein>
    <submittedName>
        <fullName evidence="1">Uncharacterized protein</fullName>
    </submittedName>
</protein>